<gene>
    <name evidence="5" type="ORF">GCM10009681_53830</name>
</gene>
<dbReference type="InterPro" id="IPR041664">
    <property type="entry name" value="AAA_16"/>
</dbReference>
<evidence type="ECO:0000256" key="1">
    <source>
        <dbReference type="ARBA" id="ARBA00022741"/>
    </source>
</evidence>
<dbReference type="EMBL" id="BAAALS010000043">
    <property type="protein sequence ID" value="GAA1775521.1"/>
    <property type="molecule type" value="Genomic_DNA"/>
</dbReference>
<reference evidence="6" key="1">
    <citation type="journal article" date="2019" name="Int. J. Syst. Evol. Microbiol.">
        <title>The Global Catalogue of Microorganisms (GCM) 10K type strain sequencing project: providing services to taxonomists for standard genome sequencing and annotation.</title>
        <authorList>
            <consortium name="The Broad Institute Genomics Platform"/>
            <consortium name="The Broad Institute Genome Sequencing Center for Infectious Disease"/>
            <person name="Wu L."/>
            <person name="Ma J."/>
        </authorList>
    </citation>
    <scope>NUCLEOTIDE SEQUENCE [LARGE SCALE GENOMIC DNA]</scope>
    <source>
        <strain evidence="6">JCM 13249</strain>
    </source>
</reference>
<dbReference type="PANTHER" id="PTHR16305">
    <property type="entry name" value="TESTICULAR SOLUBLE ADENYLYL CYCLASE"/>
    <property type="match status" value="1"/>
</dbReference>
<dbReference type="InterPro" id="IPR016032">
    <property type="entry name" value="Sig_transdc_resp-reg_C-effctor"/>
</dbReference>
<sequence>MGTTIYYGVCVRSGSGSLVTWGIALATDDPAHRPARLAGRTDVLLAIEARLGSGGGVVLTGPSGIGKTAILDAVADAAHERGELVLRVAGAPTERWVPFSALADLLAQLPHATLPEPLRDLAAAGADPPDLRLRQAWHELLGAYGRRGNVLLLIDDAQWIDAASAQVIGYSARRTSNPRIRAVVAQRWPESAGERAAPPHPRAGNLTPPPVTELTVPPLRADDLAELLAAHGLPYRAAGRLYADSGGNPYLALALAGAFVDRGGAWRPAPLPERVRALLRERIYGLPLGVRDTLLVASLATRPTVAQLRLAGRRDAERDIRLAAQAGLVTMDGGLVRFTPSVVATVVADTASLHRRAGIHHRLASVATDPVEATRHRALAGDFPDADAARSLVAAAEAALARGARGLVADLYLLAADRTPPELHRQRLDWLVAAAEAAAATSRPELAARAADALLADADAPRGHRVRARMAVIDLAGQALSAMDETFAAALADAGDDPALLAPLRLRLAWQAMVEGARERGAGEAAEAITLAERAGDTATAAMAGAVLAQMERVLGRPQYADTLKRALALPDPPITGWLHLTPRYVAARFAFFDDELEAARAELLRMLTVVEPGGGEELFEVLRSLADVTTRAGRCREALDFAHRAEAVAEDCGLSPGPSWYTVAMAELAGGSLTRALAYARRGVRASEEEHDAIYLTRNLHAVGQARLRTGDVRGAAAALRRLRDLQHAQRISDPSVVRWHDDFVTALASLGAHEEAAAALTAARAAADRLGRGAGTRARHGRAAADLLAERGEHDRAVGLLQDTAARFTELGQPIEYGHSLLIAAQVERRRRRYASARSLAERALATFTAVGATPWIAQATRAAAPDPAELTATEARIAALVRAGASNREIAAQLFLSIKTVEATLTRVYRKLGVRSRTQLSSRLVQGL</sequence>
<dbReference type="Gene3D" id="3.40.50.300">
    <property type="entry name" value="P-loop containing nucleotide triphosphate hydrolases"/>
    <property type="match status" value="1"/>
</dbReference>
<keyword evidence="2" id="KW-0067">ATP-binding</keyword>
<feature type="region of interest" description="Disordered" evidence="3">
    <location>
        <begin position="190"/>
        <end position="211"/>
    </location>
</feature>
<dbReference type="SUPFAM" id="SSF52540">
    <property type="entry name" value="P-loop containing nucleoside triphosphate hydrolases"/>
    <property type="match status" value="1"/>
</dbReference>
<dbReference type="PANTHER" id="PTHR16305:SF35">
    <property type="entry name" value="TRANSCRIPTIONAL ACTIVATOR DOMAIN"/>
    <property type="match status" value="1"/>
</dbReference>
<dbReference type="CDD" id="cd06170">
    <property type="entry name" value="LuxR_C_like"/>
    <property type="match status" value="1"/>
</dbReference>
<dbReference type="InterPro" id="IPR011990">
    <property type="entry name" value="TPR-like_helical_dom_sf"/>
</dbReference>
<evidence type="ECO:0000256" key="3">
    <source>
        <dbReference type="SAM" id="MobiDB-lite"/>
    </source>
</evidence>
<dbReference type="SUPFAM" id="SSF46894">
    <property type="entry name" value="C-terminal effector domain of the bipartite response regulators"/>
    <property type="match status" value="1"/>
</dbReference>
<proteinExistence type="predicted"/>
<dbReference type="SMART" id="SM00421">
    <property type="entry name" value="HTH_LUXR"/>
    <property type="match status" value="1"/>
</dbReference>
<evidence type="ECO:0000256" key="2">
    <source>
        <dbReference type="ARBA" id="ARBA00022840"/>
    </source>
</evidence>
<name>A0ABP4XAN4_9ACTN</name>
<dbReference type="Proteomes" id="UP001500655">
    <property type="component" value="Unassembled WGS sequence"/>
</dbReference>
<evidence type="ECO:0000313" key="5">
    <source>
        <dbReference type="EMBL" id="GAA1775521.1"/>
    </source>
</evidence>
<dbReference type="Gene3D" id="1.25.40.10">
    <property type="entry name" value="Tetratricopeptide repeat domain"/>
    <property type="match status" value="1"/>
</dbReference>
<organism evidence="5 6">
    <name type="scientific">Luedemannella helvata</name>
    <dbReference type="NCBI Taxonomy" id="349315"/>
    <lineage>
        <taxon>Bacteria</taxon>
        <taxon>Bacillati</taxon>
        <taxon>Actinomycetota</taxon>
        <taxon>Actinomycetes</taxon>
        <taxon>Micromonosporales</taxon>
        <taxon>Micromonosporaceae</taxon>
        <taxon>Luedemannella</taxon>
    </lineage>
</organism>
<dbReference type="Gene3D" id="1.10.10.10">
    <property type="entry name" value="Winged helix-like DNA-binding domain superfamily/Winged helix DNA-binding domain"/>
    <property type="match status" value="1"/>
</dbReference>
<dbReference type="InterPro" id="IPR000792">
    <property type="entry name" value="Tscrpt_reg_LuxR_C"/>
</dbReference>
<protein>
    <submittedName>
        <fullName evidence="5">LuxR family transcriptional regulator</fullName>
    </submittedName>
</protein>
<dbReference type="Pfam" id="PF00196">
    <property type="entry name" value="GerE"/>
    <property type="match status" value="1"/>
</dbReference>
<dbReference type="SUPFAM" id="SSF48452">
    <property type="entry name" value="TPR-like"/>
    <property type="match status" value="1"/>
</dbReference>
<feature type="domain" description="HTH luxR-type" evidence="4">
    <location>
        <begin position="866"/>
        <end position="931"/>
    </location>
</feature>
<keyword evidence="1" id="KW-0547">Nucleotide-binding</keyword>
<keyword evidence="6" id="KW-1185">Reference proteome</keyword>
<dbReference type="PRINTS" id="PR00038">
    <property type="entry name" value="HTHLUXR"/>
</dbReference>
<accession>A0ABP4XAN4</accession>
<dbReference type="InterPro" id="IPR027417">
    <property type="entry name" value="P-loop_NTPase"/>
</dbReference>
<comment type="caution">
    <text evidence="5">The sequence shown here is derived from an EMBL/GenBank/DDBJ whole genome shotgun (WGS) entry which is preliminary data.</text>
</comment>
<dbReference type="Pfam" id="PF13191">
    <property type="entry name" value="AAA_16"/>
    <property type="match status" value="1"/>
</dbReference>
<evidence type="ECO:0000259" key="4">
    <source>
        <dbReference type="PROSITE" id="PS50043"/>
    </source>
</evidence>
<dbReference type="PROSITE" id="PS50043">
    <property type="entry name" value="HTH_LUXR_2"/>
    <property type="match status" value="1"/>
</dbReference>
<dbReference type="InterPro" id="IPR036388">
    <property type="entry name" value="WH-like_DNA-bd_sf"/>
</dbReference>
<evidence type="ECO:0000313" key="6">
    <source>
        <dbReference type="Proteomes" id="UP001500655"/>
    </source>
</evidence>